<protein>
    <submittedName>
        <fullName evidence="1">Uncharacterized protein</fullName>
    </submittedName>
</protein>
<evidence type="ECO:0000313" key="2">
    <source>
        <dbReference type="Proteomes" id="UP000002039"/>
    </source>
</evidence>
<dbReference type="GeneID" id="69024206"/>
<dbReference type="RefSeq" id="XP_045279676.1">
    <property type="nucleotide sequence ID" value="XM_045417161.1"/>
</dbReference>
<organism evidence="1 2">
    <name type="scientific">Ajellomyces dermatitidis (strain ER-3 / ATCC MYA-2586)</name>
    <name type="common">Blastomyces dermatitidis</name>
    <dbReference type="NCBI Taxonomy" id="559297"/>
    <lineage>
        <taxon>Eukaryota</taxon>
        <taxon>Fungi</taxon>
        <taxon>Dikarya</taxon>
        <taxon>Ascomycota</taxon>
        <taxon>Pezizomycotina</taxon>
        <taxon>Eurotiomycetes</taxon>
        <taxon>Eurotiomycetidae</taxon>
        <taxon>Onygenales</taxon>
        <taxon>Ajellomycetaceae</taxon>
        <taxon>Blastomyces</taxon>
    </lineage>
</organism>
<accession>A0ABX2VRU8</accession>
<reference evidence="2" key="1">
    <citation type="journal article" date="2015" name="PLoS Genet.">
        <title>The dynamic genome and transcriptome of the human fungal pathogen Blastomyces and close relative Emmonsia.</title>
        <authorList>
            <person name="Munoz J.F."/>
            <person name="Gauthier G.M."/>
            <person name="Desjardins C.A."/>
            <person name="Gallo J.E."/>
            <person name="Holder J."/>
            <person name="Sullivan T.D."/>
            <person name="Marty A.J."/>
            <person name="Carmen J.C."/>
            <person name="Chen Z."/>
            <person name="Ding L."/>
            <person name="Gujja S."/>
            <person name="Magrini V."/>
            <person name="Misas E."/>
            <person name="Mitreva M."/>
            <person name="Priest M."/>
            <person name="Saif S."/>
            <person name="Whiston E.A."/>
            <person name="Young S."/>
            <person name="Zeng Q."/>
            <person name="Goldman W.E."/>
            <person name="Mardis E.R."/>
            <person name="Taylor J.W."/>
            <person name="McEwen J.G."/>
            <person name="Clay O.K."/>
            <person name="Klein B.S."/>
            <person name="Cuomo C.A."/>
        </authorList>
    </citation>
    <scope>NUCLEOTIDE SEQUENCE [LARGE SCALE GENOMIC DNA]</scope>
    <source>
        <strain evidence="2">ER-3 / ATCC MYA-2586</strain>
    </source>
</reference>
<proteinExistence type="predicted"/>
<name>A0ABX2VRU8_AJEDR</name>
<gene>
    <name evidence="1" type="ORF">BDCG_01641</name>
</gene>
<keyword evidence="2" id="KW-1185">Reference proteome</keyword>
<evidence type="ECO:0000313" key="1">
    <source>
        <dbReference type="EMBL" id="OAS99948.1"/>
    </source>
</evidence>
<dbReference type="EMBL" id="EQ999974">
    <property type="protein sequence ID" value="OAS99948.1"/>
    <property type="molecule type" value="Genomic_DNA"/>
</dbReference>
<dbReference type="Proteomes" id="UP000002039">
    <property type="component" value="Unassembled WGS sequence"/>
</dbReference>
<sequence length="136" mass="14904">MGGCGSIKYSFNTNRASVSFCQISVIRLAAMDFLHGKERMIKAASAIRLQGIETVQPTRPHASLHGKVSAAPLGLQHCNAPSPKDGSPSGQRLFLTENWDSTSVNDQSNSAKVDPIRIVYGIDFEIIAKSWRQYVR</sequence>